<comment type="similarity">
    <text evidence="1">Belongs to the RRP12 family.</text>
</comment>
<dbReference type="PANTHER" id="PTHR48412:SF1">
    <property type="entry name" value="ARM REPEAT SUPERFAMILY PROTEIN"/>
    <property type="match status" value="1"/>
</dbReference>
<comment type="caution">
    <text evidence="4">The sequence shown here is derived from an EMBL/GenBank/DDBJ whole genome shotgun (WGS) entry which is preliminary data.</text>
</comment>
<feature type="compositionally biased region" description="Basic and acidic residues" evidence="2">
    <location>
        <begin position="588"/>
        <end position="605"/>
    </location>
</feature>
<evidence type="ECO:0000256" key="2">
    <source>
        <dbReference type="SAM" id="MobiDB-lite"/>
    </source>
</evidence>
<feature type="region of interest" description="Disordered" evidence="2">
    <location>
        <begin position="540"/>
        <end position="671"/>
    </location>
</feature>
<reference evidence="5" key="1">
    <citation type="submission" date="2024-07" db="EMBL/GenBank/DDBJ databases">
        <title>Two chromosome-level genome assemblies of Korean endemic species Abeliophyllum distichum and Forsythia ovata (Oleaceae).</title>
        <authorList>
            <person name="Jang H."/>
        </authorList>
    </citation>
    <scope>NUCLEOTIDE SEQUENCE [LARGE SCALE GENOMIC DNA]</scope>
</reference>
<dbReference type="PANTHER" id="PTHR48412">
    <property type="entry name" value="ARM REPEAT SUPERFAMILY PROTEIN"/>
    <property type="match status" value="1"/>
</dbReference>
<organism evidence="4 5">
    <name type="scientific">Forsythia ovata</name>
    <dbReference type="NCBI Taxonomy" id="205694"/>
    <lineage>
        <taxon>Eukaryota</taxon>
        <taxon>Viridiplantae</taxon>
        <taxon>Streptophyta</taxon>
        <taxon>Embryophyta</taxon>
        <taxon>Tracheophyta</taxon>
        <taxon>Spermatophyta</taxon>
        <taxon>Magnoliopsida</taxon>
        <taxon>eudicotyledons</taxon>
        <taxon>Gunneridae</taxon>
        <taxon>Pentapetalae</taxon>
        <taxon>asterids</taxon>
        <taxon>lamiids</taxon>
        <taxon>Lamiales</taxon>
        <taxon>Oleaceae</taxon>
        <taxon>Forsythieae</taxon>
        <taxon>Forsythia</taxon>
    </lineage>
</organism>
<dbReference type="Proteomes" id="UP001604277">
    <property type="component" value="Unassembled WGS sequence"/>
</dbReference>
<evidence type="ECO:0000256" key="1">
    <source>
        <dbReference type="ARBA" id="ARBA00007690"/>
    </source>
</evidence>
<evidence type="ECO:0000313" key="5">
    <source>
        <dbReference type="Proteomes" id="UP001604277"/>
    </source>
</evidence>
<keyword evidence="5" id="KW-1185">Reference proteome</keyword>
<dbReference type="SUPFAM" id="SSF48371">
    <property type="entry name" value="ARM repeat"/>
    <property type="match status" value="1"/>
</dbReference>
<dbReference type="InterPro" id="IPR016024">
    <property type="entry name" value="ARM-type_fold"/>
</dbReference>
<dbReference type="Gene3D" id="1.25.10.10">
    <property type="entry name" value="Leucine-rich Repeat Variant"/>
    <property type="match status" value="1"/>
</dbReference>
<accession>A0ABD1SPQ3</accession>
<name>A0ABD1SPQ3_9LAMI</name>
<feature type="compositionally biased region" description="Basic and acidic residues" evidence="2">
    <location>
        <begin position="654"/>
        <end position="663"/>
    </location>
</feature>
<dbReference type="InterPro" id="IPR012978">
    <property type="entry name" value="HEAT_RRP12"/>
</dbReference>
<sequence length="671" mass="73618">METGVTVVFPLTCCKRTRLDTISQQHEVSFSTVIPLAASQLRSMLQDCIGSAIVAMGPEKLLGLLPISLSAKDLSCSNTWLIPILKKNILGSSLEFFMSHIIPLAESFQKASCKASISCWVLHRLVLNVPCLHSQELVNENKSAFMSDQGSGGLTKVQNTGLVENLAVDLKSRHFYSKKTANRNVKALASASKELLQALTNVLLETPPDKRRHLKGAIECLASITDSSVTTHIFIDSLEKFQLIDDIHEHGKLESEANGSANEEDTQDSDATSIRKVAKRCQILDLASCFADGSSEDLVKLIYSVIGRALQATGEVGRVEAYQTLSRILEKHSWFCSSHLAEVIDLVIGVNCHITSLKSRFACFRALLIHAIMSNVDEDNTKAFLILNEIILALKDSNEEGRKASYDVINGINSELRNSSNATSDGPYHKVISMSGVVAALSVFVYNDPNICLLMPDIVPSVLELVHSKAVEVTKAVLGFVKVLVSCLQTNDLQHFLSDIVTVILEIMMRKSGSGAIKALVPEKYKHFVLGVLVNRHGKTSSKVAGTTETKPEFSDLSTKRHQKQKFVGSAISSKEEGSRGPKRTREKKQDAGKSLKRTGDSNHDHLKRGKSNQRQGGDTGAKKHMERTKMKQKNEGNVHRPQNASTISKHKKEGGEETKENQLTRTAAML</sequence>
<feature type="compositionally biased region" description="Basic and acidic residues" evidence="2">
    <location>
        <begin position="621"/>
        <end position="639"/>
    </location>
</feature>
<protein>
    <submittedName>
        <fullName evidence="4">ARM repeat superfamily protein</fullName>
    </submittedName>
</protein>
<evidence type="ECO:0000259" key="3">
    <source>
        <dbReference type="Pfam" id="PF08161"/>
    </source>
</evidence>
<dbReference type="InterPro" id="IPR011989">
    <property type="entry name" value="ARM-like"/>
</dbReference>
<proteinExistence type="inferred from homology"/>
<dbReference type="Pfam" id="PF08161">
    <property type="entry name" value="RRP12_HEAT"/>
    <property type="match status" value="1"/>
</dbReference>
<evidence type="ECO:0000313" key="4">
    <source>
        <dbReference type="EMBL" id="KAL2501759.1"/>
    </source>
</evidence>
<dbReference type="EMBL" id="JBFOLJ010000010">
    <property type="protein sequence ID" value="KAL2501759.1"/>
    <property type="molecule type" value="Genomic_DNA"/>
</dbReference>
<gene>
    <name evidence="4" type="ORF">Fot_35607</name>
</gene>
<feature type="domain" description="RRP12 HEAT" evidence="3">
    <location>
        <begin position="40"/>
        <end position="114"/>
    </location>
</feature>
<dbReference type="AlphaFoldDB" id="A0ABD1SPQ3"/>